<evidence type="ECO:0000256" key="4">
    <source>
        <dbReference type="ARBA" id="ARBA00022741"/>
    </source>
</evidence>
<dbReference type="InterPro" id="IPR050093">
    <property type="entry name" value="ABC_SmlMolc_Importer"/>
</dbReference>
<dbReference type="RefSeq" id="WP_338250482.1">
    <property type="nucleotide sequence ID" value="NZ_AP028907.1"/>
</dbReference>
<dbReference type="PANTHER" id="PTHR42781:SF4">
    <property type="entry name" value="SPERMIDINE_PUTRESCINE IMPORT ATP-BINDING PROTEIN POTA"/>
    <property type="match status" value="1"/>
</dbReference>
<sequence>MTLALRVEDLWVERGGRTVLQGVSLGAEKASVLVVLGPNGAGKTTLLNTIAGLLEPSRGLVEIMGETVYASGPPRVNVPPERRGVALVPQEYALFPHMTVYENIAFGLRARRLPEEEIRARVREMAELLGLTGLLDRHPGQLSGGQRQRVALARALAVEPKLLLMDEPFSAMDAPSRERLRTELRGILRRLRVTTVMVTHSFADAWSIGDRIAILRGGRLVADAPPGELATRPLRYGAAEFLGYTVLEARVLETRGDTVVLEVEGLGRLEAKADAALEPGARARVAIRPDDIVVSGKPVARVNTYAARVAEALVTRYGVRLRLEAGSVTLQVEQARGPLLATLGRLPGPGDTLYIHIPPDLVDVAPS</sequence>
<dbReference type="InterPro" id="IPR017871">
    <property type="entry name" value="ABC_transporter-like_CS"/>
</dbReference>
<evidence type="ECO:0000256" key="11">
    <source>
        <dbReference type="ARBA" id="ARBA00039025"/>
    </source>
</evidence>
<keyword evidence="3" id="KW-0410">Iron transport</keyword>
<evidence type="ECO:0000256" key="5">
    <source>
        <dbReference type="ARBA" id="ARBA00022840"/>
    </source>
</evidence>
<dbReference type="Pfam" id="PF00005">
    <property type="entry name" value="ABC_tran"/>
    <property type="match status" value="1"/>
</dbReference>
<dbReference type="SUPFAM" id="SSF52540">
    <property type="entry name" value="P-loop containing nucleoside triphosphate hydrolases"/>
    <property type="match status" value="1"/>
</dbReference>
<dbReference type="SUPFAM" id="SSF50331">
    <property type="entry name" value="MOP-like"/>
    <property type="match status" value="1"/>
</dbReference>
<dbReference type="PROSITE" id="PS00211">
    <property type="entry name" value="ABC_TRANSPORTER_1"/>
    <property type="match status" value="1"/>
</dbReference>
<keyword evidence="1" id="KW-0813">Transport</keyword>
<dbReference type="InterPro" id="IPR015853">
    <property type="entry name" value="ABC_transpr_FbpC"/>
</dbReference>
<evidence type="ECO:0000259" key="14">
    <source>
        <dbReference type="PROSITE" id="PS50893"/>
    </source>
</evidence>
<protein>
    <recommendedName>
        <fullName evidence="12">Molybdate/tungstate import ATP-binding protein WtpC</fullName>
        <ecNumber evidence="11">7.3.2.6</ecNumber>
    </recommendedName>
</protein>
<dbReference type="InterPro" id="IPR027417">
    <property type="entry name" value="P-loop_NTPase"/>
</dbReference>
<dbReference type="GeneID" id="89290379"/>
<dbReference type="InterPro" id="IPR003439">
    <property type="entry name" value="ABC_transporter-like_ATP-bd"/>
</dbReference>
<dbReference type="Proteomes" id="UP001341135">
    <property type="component" value="Chromosome"/>
</dbReference>
<keyword evidence="6" id="KW-0408">Iron</keyword>
<gene>
    <name evidence="15" type="ORF">PABY_23740</name>
</gene>
<evidence type="ECO:0000256" key="9">
    <source>
        <dbReference type="ARBA" id="ARBA00038307"/>
    </source>
</evidence>
<keyword evidence="8" id="KW-0472">Membrane</keyword>
<evidence type="ECO:0000256" key="7">
    <source>
        <dbReference type="ARBA" id="ARBA00023065"/>
    </source>
</evidence>
<dbReference type="CDD" id="cd03259">
    <property type="entry name" value="ABC_Carb_Solutes_like"/>
    <property type="match status" value="1"/>
</dbReference>
<proteinExistence type="inferred from homology"/>
<evidence type="ECO:0000313" key="16">
    <source>
        <dbReference type="Proteomes" id="UP001341135"/>
    </source>
</evidence>
<feature type="domain" description="ABC transporter" evidence="14">
    <location>
        <begin position="5"/>
        <end position="242"/>
    </location>
</feature>
<organism evidence="15 16">
    <name type="scientific">Pyrodictium abyssi</name>
    <dbReference type="NCBI Taxonomy" id="54256"/>
    <lineage>
        <taxon>Archaea</taxon>
        <taxon>Thermoproteota</taxon>
        <taxon>Thermoprotei</taxon>
        <taxon>Desulfurococcales</taxon>
        <taxon>Pyrodictiaceae</taxon>
        <taxon>Pyrodictium</taxon>
    </lineage>
</organism>
<evidence type="ECO:0000256" key="6">
    <source>
        <dbReference type="ARBA" id="ARBA00023004"/>
    </source>
</evidence>
<dbReference type="PANTHER" id="PTHR42781">
    <property type="entry name" value="SPERMIDINE/PUTRESCINE IMPORT ATP-BINDING PROTEIN POTA"/>
    <property type="match status" value="1"/>
</dbReference>
<evidence type="ECO:0000256" key="13">
    <source>
        <dbReference type="ARBA" id="ARBA00047936"/>
    </source>
</evidence>
<dbReference type="InterPro" id="IPR008995">
    <property type="entry name" value="Mo/tungstate-bd_C_term_dom"/>
</dbReference>
<dbReference type="EC" id="7.3.2.6" evidence="11"/>
<evidence type="ECO:0000256" key="10">
    <source>
        <dbReference type="ARBA" id="ARBA00038781"/>
    </source>
</evidence>
<evidence type="ECO:0000256" key="1">
    <source>
        <dbReference type="ARBA" id="ARBA00022448"/>
    </source>
</evidence>
<keyword evidence="16" id="KW-1185">Reference proteome</keyword>
<comment type="similarity">
    <text evidence="9">Belongs to the ABC transporter superfamily. Sulfate/tungstate importer (TC 3.A.1.6) family.</text>
</comment>
<dbReference type="GO" id="GO:0005524">
    <property type="term" value="F:ATP binding"/>
    <property type="evidence" value="ECO:0007669"/>
    <property type="project" value="UniProtKB-KW"/>
</dbReference>
<dbReference type="EMBL" id="AP028907">
    <property type="protein sequence ID" value="BES82807.1"/>
    <property type="molecule type" value="Genomic_DNA"/>
</dbReference>
<keyword evidence="7" id="KW-0406">Ion transport</keyword>
<comment type="subunit">
    <text evidence="10">The complex is composed of two ATP-binding proteins (WtpC), two transmembrane proteins (WtpB) and a solute-binding protein (WtpA).</text>
</comment>
<accession>A0ABN6ZVT2</accession>
<dbReference type="InterPro" id="IPR003593">
    <property type="entry name" value="AAA+_ATPase"/>
</dbReference>
<keyword evidence="5 15" id="KW-0067">ATP-binding</keyword>
<reference evidence="15 16" key="1">
    <citation type="submission" date="2023-09" db="EMBL/GenBank/DDBJ databases">
        <title>Pyrofollis japonicus gen. nov. sp. nov., a novel member of the family Pyrodictiaceae isolated from the Iheya North hydrothermal field.</title>
        <authorList>
            <person name="Miyazaki U."/>
            <person name="Sanari M."/>
            <person name="Tame A."/>
            <person name="Kitajima M."/>
            <person name="Okamoto A."/>
            <person name="Sawayama S."/>
            <person name="Miyazaki J."/>
            <person name="Takai K."/>
            <person name="Nakagawa S."/>
        </authorList>
    </citation>
    <scope>NUCLEOTIDE SEQUENCE [LARGE SCALE GENOMIC DNA]</scope>
    <source>
        <strain evidence="15 16">AV2</strain>
    </source>
</reference>
<evidence type="ECO:0000256" key="2">
    <source>
        <dbReference type="ARBA" id="ARBA00022475"/>
    </source>
</evidence>
<dbReference type="SMART" id="SM00382">
    <property type="entry name" value="AAA"/>
    <property type="match status" value="1"/>
</dbReference>
<dbReference type="Gene3D" id="3.40.50.300">
    <property type="entry name" value="P-loop containing nucleotide triphosphate hydrolases"/>
    <property type="match status" value="1"/>
</dbReference>
<name>A0ABN6ZVT2_9CREN</name>
<evidence type="ECO:0000256" key="12">
    <source>
        <dbReference type="ARBA" id="ARBA00041133"/>
    </source>
</evidence>
<keyword evidence="2" id="KW-1003">Cell membrane</keyword>
<evidence type="ECO:0000256" key="3">
    <source>
        <dbReference type="ARBA" id="ARBA00022496"/>
    </source>
</evidence>
<evidence type="ECO:0000256" key="8">
    <source>
        <dbReference type="ARBA" id="ARBA00023136"/>
    </source>
</evidence>
<keyword evidence="4" id="KW-0547">Nucleotide-binding</keyword>
<dbReference type="PROSITE" id="PS50893">
    <property type="entry name" value="ABC_TRANSPORTER_2"/>
    <property type="match status" value="1"/>
</dbReference>
<comment type="catalytic activity">
    <reaction evidence="13">
        <text>tungstate(in) + ATP + H2O = tungstate(out) + ADP + phosphate + H(+)</text>
        <dbReference type="Rhea" id="RHEA:35027"/>
        <dbReference type="ChEBI" id="CHEBI:15377"/>
        <dbReference type="ChEBI" id="CHEBI:15378"/>
        <dbReference type="ChEBI" id="CHEBI:30616"/>
        <dbReference type="ChEBI" id="CHEBI:43474"/>
        <dbReference type="ChEBI" id="CHEBI:46502"/>
        <dbReference type="ChEBI" id="CHEBI:456216"/>
        <dbReference type="EC" id="7.3.2.6"/>
    </reaction>
</comment>
<evidence type="ECO:0000313" key="15">
    <source>
        <dbReference type="EMBL" id="BES82807.1"/>
    </source>
</evidence>